<dbReference type="EMBL" id="JOWA01000085">
    <property type="protein sequence ID" value="KEZ45361.1"/>
    <property type="molecule type" value="Genomic_DNA"/>
</dbReference>
<evidence type="ECO:0000313" key="8">
    <source>
        <dbReference type="EMBL" id="KEZ45361.1"/>
    </source>
</evidence>
<dbReference type="VEuPathDB" id="FungiDB:SAPIO_CDS2181"/>
<accession>A0A084GDE9</accession>
<dbReference type="Pfam" id="PF10557">
    <property type="entry name" value="Cullin_Nedd8"/>
    <property type="match status" value="1"/>
</dbReference>
<dbReference type="InterPro" id="IPR036317">
    <property type="entry name" value="Cullin_homology_sf"/>
</dbReference>
<dbReference type="RefSeq" id="XP_016645160.1">
    <property type="nucleotide sequence ID" value="XM_016785282.1"/>
</dbReference>
<dbReference type="OrthoDB" id="27073at2759"/>
<keyword evidence="2" id="KW-1017">Isopeptide bond</keyword>
<dbReference type="SMART" id="SM00884">
    <property type="entry name" value="Cullin_Nedd8"/>
    <property type="match status" value="1"/>
</dbReference>
<dbReference type="Proteomes" id="UP000028545">
    <property type="component" value="Unassembled WGS sequence"/>
</dbReference>
<dbReference type="GO" id="GO:0016874">
    <property type="term" value="F:ligase activity"/>
    <property type="evidence" value="ECO:0007669"/>
    <property type="project" value="UniProtKB-KW"/>
</dbReference>
<feature type="region of interest" description="Disordered" evidence="6">
    <location>
        <begin position="1"/>
        <end position="83"/>
    </location>
</feature>
<evidence type="ECO:0000256" key="6">
    <source>
        <dbReference type="SAM" id="MobiDB-lite"/>
    </source>
</evidence>
<dbReference type="InterPro" id="IPR045093">
    <property type="entry name" value="Cullin"/>
</dbReference>
<dbReference type="SUPFAM" id="SSF75632">
    <property type="entry name" value="Cullin homology domain"/>
    <property type="match status" value="1"/>
</dbReference>
<sequence>MPPPNAQAPTNAPKASSTAPEIGPPPSGQSPSQEAKRRRTVGSESRQPSSAPATKRAKMSDSSTQLQRPIPIGTGKEPLGAFGPKSMRTVVKKIVIKNRRLDGSGQQADADTYFNSSWEEISSALKAVLQGERPRIPFDRVFRNVEDLCRHKREQDVYRKLMDLCEKYLTEEVLPSIKASGKGSDVEMLEAVLSEWEVWSAKSKIIRSSFSYLDASYLARKKELQQINDALISRFKKMLSSGPGAKLADRRTIALVVADGMCQLIHFDRTGDDRFQPLLLRDAVSMLHIFGVYTRWFEPRLLESSAEYFKEFASERSIGSLKDYIKQCRILLENETHRCDAYNLDSSSKQQLLGLAHKHLIHDHLQKLLDLTGISRLIEGGEIDSMAALYQLLKLSGVHDKLKEPWAGYIKDTGSGIVRDTDRGDEMVTRLLSLRRSLDLILREAFDKDEDFQWTLREAFRYFMNEKKNTAVWESGQDKIGEMIAKHFDLLLRGGLKALPRALYANSTDRLEAESKGKSTAADEDGELEHQIDQAIALFRFVEGKAAFETFYKRDLARRLLMDRSASQDAERMTLSKLRGECGANFTHNLEQMFKDKALAKDEMESYKQSCDAGQYRVPFDLQVMILSAAAWPSYDDLKVNMPPDVANQILRFEDYYKRKHNGRVLTWKHSLGHCAITARFKRGEKELNVSFLQAVVLLAFNTVDDAEALTYQQISQMTSLSGDELARTLQSLACGKTRVLTKHPKGRDVNETDTFTFNRLFWDDRYKIKINQIQMKETKAENKATHERIVQDRRLETQAAIVRIMKSRKTMSHALLVAEVIDMTKSRGHVDAAQIKQAIENLIDKDYMEREGNSYSYLA</sequence>
<keyword evidence="8" id="KW-0436">Ligase</keyword>
<dbReference type="InterPro" id="IPR036388">
    <property type="entry name" value="WH-like_DNA-bd_sf"/>
</dbReference>
<dbReference type="InterPro" id="IPR036390">
    <property type="entry name" value="WH_DNA-bd_sf"/>
</dbReference>
<dbReference type="Gene3D" id="3.30.230.130">
    <property type="entry name" value="Cullin, Chain C, Domain 2"/>
    <property type="match status" value="1"/>
</dbReference>
<proteinExistence type="inferred from homology"/>
<dbReference type="InterPro" id="IPR059120">
    <property type="entry name" value="Cullin-like_AB"/>
</dbReference>
<comment type="similarity">
    <text evidence="1 4 5">Belongs to the cullin family.</text>
</comment>
<dbReference type="GeneID" id="27721253"/>
<dbReference type="GO" id="GO:0006511">
    <property type="term" value="P:ubiquitin-dependent protein catabolic process"/>
    <property type="evidence" value="ECO:0007669"/>
    <property type="project" value="InterPro"/>
</dbReference>
<keyword evidence="9" id="KW-1185">Reference proteome</keyword>
<dbReference type="Pfam" id="PF00888">
    <property type="entry name" value="Cullin"/>
    <property type="match status" value="1"/>
</dbReference>
<dbReference type="PANTHER" id="PTHR11932">
    <property type="entry name" value="CULLIN"/>
    <property type="match status" value="1"/>
</dbReference>
<gene>
    <name evidence="8" type="ORF">SAPIO_CDS2181</name>
</gene>
<keyword evidence="3" id="KW-0832">Ubl conjugation</keyword>
<dbReference type="Gene3D" id="1.20.1310.10">
    <property type="entry name" value="Cullin Repeats"/>
    <property type="match status" value="4"/>
</dbReference>
<dbReference type="OMA" id="NYQEQTW"/>
<dbReference type="HOGENOM" id="CLU_004747_7_0_1"/>
<organism evidence="8 9">
    <name type="scientific">Pseudallescheria apiosperma</name>
    <name type="common">Scedosporium apiospermum</name>
    <dbReference type="NCBI Taxonomy" id="563466"/>
    <lineage>
        <taxon>Eukaryota</taxon>
        <taxon>Fungi</taxon>
        <taxon>Dikarya</taxon>
        <taxon>Ascomycota</taxon>
        <taxon>Pezizomycotina</taxon>
        <taxon>Sordariomycetes</taxon>
        <taxon>Hypocreomycetidae</taxon>
        <taxon>Microascales</taxon>
        <taxon>Microascaceae</taxon>
        <taxon>Scedosporium</taxon>
    </lineage>
</organism>
<feature type="domain" description="Cullin family profile" evidence="7">
    <location>
        <begin position="479"/>
        <end position="734"/>
    </location>
</feature>
<dbReference type="InterPro" id="IPR019559">
    <property type="entry name" value="Cullin_neddylation_domain"/>
</dbReference>
<dbReference type="InterPro" id="IPR001373">
    <property type="entry name" value="Cullin_N"/>
</dbReference>
<dbReference type="Pfam" id="PF26557">
    <property type="entry name" value="Cullin_AB"/>
    <property type="match status" value="1"/>
</dbReference>
<dbReference type="PROSITE" id="PS50069">
    <property type="entry name" value="CULLIN_2"/>
    <property type="match status" value="1"/>
</dbReference>
<evidence type="ECO:0000313" key="9">
    <source>
        <dbReference type="Proteomes" id="UP000028545"/>
    </source>
</evidence>
<feature type="compositionally biased region" description="Polar residues" evidence="6">
    <location>
        <begin position="42"/>
        <end position="52"/>
    </location>
</feature>
<dbReference type="SUPFAM" id="SSF46785">
    <property type="entry name" value="Winged helix' DNA-binding domain"/>
    <property type="match status" value="1"/>
</dbReference>
<name>A0A084GDE9_PSEDA</name>
<dbReference type="GO" id="GO:0031625">
    <property type="term" value="F:ubiquitin protein ligase binding"/>
    <property type="evidence" value="ECO:0007669"/>
    <property type="project" value="InterPro"/>
</dbReference>
<dbReference type="InterPro" id="IPR016158">
    <property type="entry name" value="Cullin_homology"/>
</dbReference>
<dbReference type="KEGG" id="sapo:SAPIO_CDS2181"/>
<reference evidence="8 9" key="1">
    <citation type="journal article" date="2014" name="Genome Announc.">
        <title>Draft genome sequence of the pathogenic fungus Scedosporium apiospermum.</title>
        <authorList>
            <person name="Vandeputte P."/>
            <person name="Ghamrawi S."/>
            <person name="Rechenmann M."/>
            <person name="Iltis A."/>
            <person name="Giraud S."/>
            <person name="Fleury M."/>
            <person name="Thornton C."/>
            <person name="Delhaes L."/>
            <person name="Meyer W."/>
            <person name="Papon N."/>
            <person name="Bouchara J.P."/>
        </authorList>
    </citation>
    <scope>NUCLEOTIDE SEQUENCE [LARGE SCALE GENOMIC DNA]</scope>
    <source>
        <strain evidence="8 9">IHEM 14462</strain>
    </source>
</reference>
<evidence type="ECO:0000256" key="2">
    <source>
        <dbReference type="ARBA" id="ARBA00022499"/>
    </source>
</evidence>
<dbReference type="AlphaFoldDB" id="A0A084GDE9"/>
<dbReference type="Gene3D" id="1.10.10.10">
    <property type="entry name" value="Winged helix-like DNA-binding domain superfamily/Winged helix DNA-binding domain"/>
    <property type="match status" value="1"/>
</dbReference>
<dbReference type="SMART" id="SM00182">
    <property type="entry name" value="CULLIN"/>
    <property type="match status" value="1"/>
</dbReference>
<evidence type="ECO:0000256" key="1">
    <source>
        <dbReference type="ARBA" id="ARBA00006019"/>
    </source>
</evidence>
<dbReference type="InterPro" id="IPR016159">
    <property type="entry name" value="Cullin_repeat-like_dom_sf"/>
</dbReference>
<protein>
    <submittedName>
        <fullName evidence="8">Ubiquitin ligase subunit</fullName>
    </submittedName>
</protein>
<evidence type="ECO:0000256" key="5">
    <source>
        <dbReference type="RuleBase" id="RU003829"/>
    </source>
</evidence>
<comment type="caution">
    <text evidence="8">The sequence shown here is derived from an EMBL/GenBank/DDBJ whole genome shotgun (WGS) entry which is preliminary data.</text>
</comment>
<dbReference type="SUPFAM" id="SSF74788">
    <property type="entry name" value="Cullin repeat-like"/>
    <property type="match status" value="1"/>
</dbReference>
<evidence type="ECO:0000256" key="4">
    <source>
        <dbReference type="PROSITE-ProRule" id="PRU00330"/>
    </source>
</evidence>
<dbReference type="FunFam" id="1.20.1310.10:FF:000031">
    <property type="entry name" value="Ubiquitin ligase subunit CulD"/>
    <property type="match status" value="1"/>
</dbReference>
<evidence type="ECO:0000256" key="3">
    <source>
        <dbReference type="ARBA" id="ARBA00022843"/>
    </source>
</evidence>
<evidence type="ECO:0000259" key="7">
    <source>
        <dbReference type="PROSITE" id="PS50069"/>
    </source>
</evidence>
<dbReference type="FunFam" id="1.10.10.10:FF:000014">
    <property type="entry name" value="Cullin 1"/>
    <property type="match status" value="1"/>
</dbReference>